<dbReference type="GO" id="GO:0004867">
    <property type="term" value="F:serine-type endopeptidase inhibitor activity"/>
    <property type="evidence" value="ECO:0007669"/>
    <property type="project" value="UniProtKB-KW"/>
</dbReference>
<keyword evidence="3" id="KW-1133">Transmembrane helix</keyword>
<evidence type="ECO:0000259" key="4">
    <source>
        <dbReference type="Pfam" id="PF01826"/>
    </source>
</evidence>
<keyword evidence="3" id="KW-0472">Membrane</keyword>
<dbReference type="SUPFAM" id="SSF57567">
    <property type="entry name" value="Serine protease inhibitors"/>
    <property type="match status" value="1"/>
</dbReference>
<dbReference type="GeneID" id="125777707"/>
<feature type="transmembrane region" description="Helical" evidence="3">
    <location>
        <begin position="37"/>
        <end position="55"/>
    </location>
</feature>
<keyword evidence="3" id="KW-0812">Transmembrane</keyword>
<proteinExistence type="predicted"/>
<dbReference type="PANTHER" id="PTHR23259">
    <property type="entry name" value="RIDDLE"/>
    <property type="match status" value="1"/>
</dbReference>
<feature type="domain" description="TIL" evidence="4">
    <location>
        <begin position="63"/>
        <end position="118"/>
    </location>
</feature>
<evidence type="ECO:0000256" key="2">
    <source>
        <dbReference type="ARBA" id="ARBA00023157"/>
    </source>
</evidence>
<keyword evidence="1 6" id="KW-0646">Protease inhibitor</keyword>
<keyword evidence="6" id="KW-0722">Serine protease inhibitor</keyword>
<evidence type="ECO:0000256" key="1">
    <source>
        <dbReference type="ARBA" id="ARBA00022690"/>
    </source>
</evidence>
<reference evidence="6" key="1">
    <citation type="submission" date="2025-08" db="UniProtKB">
        <authorList>
            <consortium name="RefSeq"/>
        </authorList>
    </citation>
    <scope>IDENTIFICATION</scope>
    <source>
        <tissue evidence="6">Adult</tissue>
    </source>
</reference>
<dbReference type="PANTHER" id="PTHR23259:SF70">
    <property type="entry name" value="ACCESSORY GLAND PROTEIN ACP62F-RELATED"/>
    <property type="match status" value="1"/>
</dbReference>
<evidence type="ECO:0000313" key="5">
    <source>
        <dbReference type="Proteomes" id="UP001652620"/>
    </source>
</evidence>
<keyword evidence="5" id="KW-1185">Reference proteome</keyword>
<evidence type="ECO:0000313" key="6">
    <source>
        <dbReference type="RefSeq" id="XP_049308943.1"/>
    </source>
</evidence>
<dbReference type="Proteomes" id="UP001652620">
    <property type="component" value="Chromosome 3"/>
</dbReference>
<dbReference type="InterPro" id="IPR036084">
    <property type="entry name" value="Ser_inhib-like_sf"/>
</dbReference>
<gene>
    <name evidence="6" type="primary">LOC125777707</name>
</gene>
<dbReference type="CDD" id="cd19941">
    <property type="entry name" value="TIL"/>
    <property type="match status" value="1"/>
</dbReference>
<protein>
    <submittedName>
        <fullName evidence="6">Venom serine protease inhibitor-like</fullName>
    </submittedName>
</protein>
<sequence length="118" mass="12768">MQFRYKRGSNRHRQGSITQLFERNFYILLISKMGNKICFIFLMIFASFTAMALALPQDSGASCGPNAQYTTCGTACPPSCSDDPSVPTACIAVCVPGCQCNSGYVLNNAGQCVTRSEC</sequence>
<keyword evidence="2" id="KW-1015">Disulfide bond</keyword>
<dbReference type="Pfam" id="PF01826">
    <property type="entry name" value="TIL"/>
    <property type="match status" value="1"/>
</dbReference>
<dbReference type="RefSeq" id="XP_049308943.1">
    <property type="nucleotide sequence ID" value="XM_049452986.1"/>
</dbReference>
<name>A0ABM3JI96_BACDO</name>
<accession>A0ABM3JI96</accession>
<dbReference type="InterPro" id="IPR002919">
    <property type="entry name" value="TIL_dom"/>
</dbReference>
<dbReference type="Gene3D" id="2.10.25.10">
    <property type="entry name" value="Laminin"/>
    <property type="match status" value="1"/>
</dbReference>
<dbReference type="InterPro" id="IPR051368">
    <property type="entry name" value="SerProtInhib-TIL_Domain"/>
</dbReference>
<evidence type="ECO:0000256" key="3">
    <source>
        <dbReference type="SAM" id="Phobius"/>
    </source>
</evidence>
<organism evidence="5 6">
    <name type="scientific">Bactrocera dorsalis</name>
    <name type="common">Oriental fruit fly</name>
    <name type="synonym">Dacus dorsalis</name>
    <dbReference type="NCBI Taxonomy" id="27457"/>
    <lineage>
        <taxon>Eukaryota</taxon>
        <taxon>Metazoa</taxon>
        <taxon>Ecdysozoa</taxon>
        <taxon>Arthropoda</taxon>
        <taxon>Hexapoda</taxon>
        <taxon>Insecta</taxon>
        <taxon>Pterygota</taxon>
        <taxon>Neoptera</taxon>
        <taxon>Endopterygota</taxon>
        <taxon>Diptera</taxon>
        <taxon>Brachycera</taxon>
        <taxon>Muscomorpha</taxon>
        <taxon>Tephritoidea</taxon>
        <taxon>Tephritidae</taxon>
        <taxon>Bactrocera</taxon>
        <taxon>Bactrocera</taxon>
    </lineage>
</organism>